<evidence type="ECO:0000256" key="6">
    <source>
        <dbReference type="ARBA" id="ARBA00022605"/>
    </source>
</evidence>
<dbReference type="InterPro" id="IPR054480">
    <property type="entry name" value="AHAS_small-like_ACT"/>
</dbReference>
<sequence length="1241" mass="136779">MADYSVFASPDFDPNEYANAILATGDSTYLPSESKSNVKASALLKSSAQDSIAKEDISVAITKLSFGIEDVSKQIRSLVTAHHEDLLTQATNANALSGALVSVKSGLNDLDNSVEKLRNKIHVPYENVQSMVTRLQRFHQASDVLRRASRFVILARRLQLQMNEIQGVKAPDKSATDEPPTASILHGKDIEDENERAIAKAALSIAELGMFSWSLLNESESTGEGGDSEYTQHSIPLRSVKVVALYEPFIEDARAVVTAEMENMVLSGLSALNQTLLASSLQTAYNLGVLPTLVQSLLTDLSQAVEDRIRMTFDLSKISKDATAKGRLDTTTPCLLLNSRSSEATTASSPLTPQAYRSRVRTEPTNVTAPQWSAVLWTRLEAMFQEMADCCIKVYALEKVLKIKKDTSTHVVFLDEAMKVLENTPSASFWMSLSRSLQKYFSDSSKGSATARSLSAADFSAGSSFLQQTLSSGLPRVLRLFHDFFGKIAVHTDTTYSDTYQSPEAILLLRSLAPIEAQYLARSTGRINEALGQTLSSNARNPPGTNEGINLARVVTNELDAARFDPLLVRAVAKNTASCLESILSKVESQISRDRAATSLFGPTATPQQLSNANIANFLYQTWTRLDTSEDHIASVTAILKPSIQAMKQVFERLMDLLATAIRRELSAIIAKLHRIDFSKSVDPDAGMGGSSLYVKELTDKLAFIKSEIIMKYNLGDYGRTWVTSIVRYVMRIFVLHISIASPLGESGKLQMASDMTGLEFALNAFLIDNSRGLESIGDEYRALRAMRPLFFLENKDLASPSHTAGLPPLIVLHHILVRSPIPLPHQLHGWQEAEYVRWVDEHSEEEAWTLVDGGLTHWEKVSETEGKDITDAKEYVELARKVLRNTEGRQKPKAITFRVNLKVGESAMSASIIRSRPFLARRLFSTTCFRAQQNGPPKPPQPPKSIGDSTSALDYKRSQRIRPPPLPATDLPRSRSAEEAVTNILYNTPPPSLQPFKKHILNCLVQNEPGVLSRVSGILAGRGFNIDSLVVCRTEIRDLSRMCIVLNGQDGVVEQARRQLEDLVPVWAVLDYTETRVISRELLLAKVSILGPEYVEDQFVGGPFHEPRRVAPEDPEAKHERESVLVHNFEHSAQPEAHIPPMTPSEALRHKHQHLQSISVLAQQFGAKIVDISENSVIVELTAKTTRVEAFLNLLKPFGILEAARTGLMAMPRTPIKNDGDEVAPEDEGGPVDASLLPPG</sequence>
<evidence type="ECO:0000313" key="13">
    <source>
        <dbReference type="Proteomes" id="UP000284706"/>
    </source>
</evidence>
<feature type="region of interest" description="Disordered" evidence="10">
    <location>
        <begin position="1215"/>
        <end position="1241"/>
    </location>
</feature>
<evidence type="ECO:0000256" key="5">
    <source>
        <dbReference type="ARBA" id="ARBA00020974"/>
    </source>
</evidence>
<dbReference type="CDD" id="cd04878">
    <property type="entry name" value="ACT_AHAS"/>
    <property type="match status" value="1"/>
</dbReference>
<accession>A0A409Y2Y8</accession>
<keyword evidence="6" id="KW-0028">Amino-acid biosynthesis</keyword>
<dbReference type="STRING" id="231916.A0A409Y2Y8"/>
<dbReference type="InterPro" id="IPR019455">
    <property type="entry name" value="Acetolactate_synth_ssu_C"/>
</dbReference>
<dbReference type="UniPathway" id="UPA00049">
    <property type="reaction ID" value="UER00059"/>
</dbReference>
<dbReference type="NCBIfam" id="TIGR00119">
    <property type="entry name" value="acolac_sm"/>
    <property type="match status" value="1"/>
</dbReference>
<dbReference type="InParanoid" id="A0A409Y2Y8"/>
<dbReference type="InterPro" id="IPR004789">
    <property type="entry name" value="Acetalactate_synth_ssu"/>
</dbReference>
<dbReference type="FunFam" id="3.30.70.260:FF:000001">
    <property type="entry name" value="Acetolactate synthase, small subunit"/>
    <property type="match status" value="1"/>
</dbReference>
<comment type="caution">
    <text evidence="12">The sequence shown here is derived from an EMBL/GenBank/DDBJ whole genome shotgun (WGS) entry which is preliminary data.</text>
</comment>
<dbReference type="InterPro" id="IPR019465">
    <property type="entry name" value="Cog5"/>
</dbReference>
<evidence type="ECO:0000256" key="8">
    <source>
        <dbReference type="ARBA" id="ARBA00023136"/>
    </source>
</evidence>
<dbReference type="Pfam" id="PF10369">
    <property type="entry name" value="ALS_ss_C"/>
    <property type="match status" value="1"/>
</dbReference>
<dbReference type="OrthoDB" id="18786at2759"/>
<feature type="compositionally biased region" description="Acidic residues" evidence="10">
    <location>
        <begin position="1222"/>
        <end position="1231"/>
    </location>
</feature>
<feature type="region of interest" description="Disordered" evidence="10">
    <location>
        <begin position="339"/>
        <end position="359"/>
    </location>
</feature>
<dbReference type="Pfam" id="PF22629">
    <property type="entry name" value="ACT_AHAS_ss"/>
    <property type="match status" value="1"/>
</dbReference>
<name>A0A409Y2Y8_9AGAR</name>
<feature type="compositionally biased region" description="Polar residues" evidence="10">
    <location>
        <begin position="339"/>
        <end position="352"/>
    </location>
</feature>
<dbReference type="EMBL" id="NHYE01001260">
    <property type="protein sequence ID" value="PPQ97375.1"/>
    <property type="molecule type" value="Genomic_DNA"/>
</dbReference>
<proteinExistence type="inferred from homology"/>
<dbReference type="InterPro" id="IPR039557">
    <property type="entry name" value="AHAS_ACT"/>
</dbReference>
<comment type="pathway">
    <text evidence="3">Amino-acid biosynthesis; L-valine biosynthesis; L-valine from pyruvate: step 1/4.</text>
</comment>
<evidence type="ECO:0000256" key="3">
    <source>
        <dbReference type="ARBA" id="ARBA00005025"/>
    </source>
</evidence>
<dbReference type="PANTHER" id="PTHR13228">
    <property type="entry name" value="CONSERVED OLIGOMERIC GOLGI COMPLEX COMPONENT 5"/>
    <property type="match status" value="1"/>
</dbReference>
<dbReference type="PANTHER" id="PTHR13228:SF3">
    <property type="entry name" value="CONSERVED OLIGOMERIC GOLGI COMPLEX SUBUNIT 5"/>
    <property type="match status" value="1"/>
</dbReference>
<dbReference type="Gene3D" id="3.30.70.260">
    <property type="match status" value="1"/>
</dbReference>
<comment type="subcellular location">
    <subcellularLocation>
        <location evidence="1">Golgi apparatus membrane</location>
        <topology evidence="1">Peripheral membrane protein</topology>
    </subcellularLocation>
</comment>
<dbReference type="Pfam" id="PF20649">
    <property type="entry name" value="COG5_C"/>
    <property type="match status" value="1"/>
</dbReference>
<dbReference type="InterPro" id="IPR045865">
    <property type="entry name" value="ACT-like_dom_sf"/>
</dbReference>
<feature type="region of interest" description="Disordered" evidence="10">
    <location>
        <begin position="931"/>
        <end position="976"/>
    </location>
</feature>
<evidence type="ECO:0000313" key="12">
    <source>
        <dbReference type="EMBL" id="PPQ97375.1"/>
    </source>
</evidence>
<dbReference type="UniPathway" id="UPA00047">
    <property type="reaction ID" value="UER00055"/>
</dbReference>
<gene>
    <name evidence="12" type="ORF">CVT26_006609</name>
</gene>
<dbReference type="SUPFAM" id="SSF55021">
    <property type="entry name" value="ACT-like"/>
    <property type="match status" value="2"/>
</dbReference>
<dbReference type="AlphaFoldDB" id="A0A409Y2Y8"/>
<evidence type="ECO:0000256" key="10">
    <source>
        <dbReference type="SAM" id="MobiDB-lite"/>
    </source>
</evidence>
<dbReference type="PROSITE" id="PS51671">
    <property type="entry name" value="ACT"/>
    <property type="match status" value="1"/>
</dbReference>
<dbReference type="Pfam" id="PF10392">
    <property type="entry name" value="COG5_N"/>
    <property type="match status" value="1"/>
</dbReference>
<evidence type="ECO:0000259" key="11">
    <source>
        <dbReference type="PROSITE" id="PS51671"/>
    </source>
</evidence>
<dbReference type="InterPro" id="IPR049176">
    <property type="entry name" value="COG5_N"/>
</dbReference>
<dbReference type="GO" id="GO:0000139">
    <property type="term" value="C:Golgi membrane"/>
    <property type="evidence" value="ECO:0007669"/>
    <property type="project" value="UniProtKB-SubCell"/>
</dbReference>
<evidence type="ECO:0000256" key="7">
    <source>
        <dbReference type="ARBA" id="ARBA00023034"/>
    </source>
</evidence>
<dbReference type="Gene3D" id="3.30.70.1150">
    <property type="entry name" value="ACT-like. Chain A, domain 2"/>
    <property type="match status" value="1"/>
</dbReference>
<dbReference type="InterPro" id="IPR048485">
    <property type="entry name" value="COG5_helical"/>
</dbReference>
<dbReference type="InterPro" id="IPR002912">
    <property type="entry name" value="ACT_dom"/>
</dbReference>
<dbReference type="GO" id="GO:0017119">
    <property type="term" value="C:Golgi transport complex"/>
    <property type="evidence" value="ECO:0007669"/>
    <property type="project" value="InterPro"/>
</dbReference>
<evidence type="ECO:0000256" key="4">
    <source>
        <dbReference type="ARBA" id="ARBA00006341"/>
    </source>
</evidence>
<keyword evidence="9" id="KW-0100">Branched-chain amino acid biosynthesis</keyword>
<dbReference type="GO" id="GO:1990610">
    <property type="term" value="F:acetolactate synthase regulator activity"/>
    <property type="evidence" value="ECO:0007669"/>
    <property type="project" value="InterPro"/>
</dbReference>
<reference evidence="12 13" key="1">
    <citation type="journal article" date="2018" name="Evol. Lett.">
        <title>Horizontal gene cluster transfer increased hallucinogenic mushroom diversity.</title>
        <authorList>
            <person name="Reynolds H.T."/>
            <person name="Vijayakumar V."/>
            <person name="Gluck-Thaler E."/>
            <person name="Korotkin H.B."/>
            <person name="Matheny P.B."/>
            <person name="Slot J.C."/>
        </authorList>
    </citation>
    <scope>NUCLEOTIDE SEQUENCE [LARGE SCALE GENOMIC DNA]</scope>
    <source>
        <strain evidence="12 13">SRW20</strain>
    </source>
</reference>
<feature type="domain" description="ACT" evidence="11">
    <location>
        <begin position="1001"/>
        <end position="1081"/>
    </location>
</feature>
<keyword evidence="8" id="KW-0472">Membrane</keyword>
<protein>
    <recommendedName>
        <fullName evidence="5">Conserved oligomeric Golgi complex subunit 5</fullName>
    </recommendedName>
</protein>
<comment type="pathway">
    <text evidence="2">Amino-acid biosynthesis; L-isoleucine biosynthesis; L-isoleucine from 2-oxobutanoate: step 1/4.</text>
</comment>
<keyword evidence="13" id="KW-1185">Reference proteome</keyword>
<dbReference type="GO" id="GO:0006891">
    <property type="term" value="P:intra-Golgi vesicle-mediated transport"/>
    <property type="evidence" value="ECO:0007669"/>
    <property type="project" value="InterPro"/>
</dbReference>
<dbReference type="GO" id="GO:0009097">
    <property type="term" value="P:isoleucine biosynthetic process"/>
    <property type="evidence" value="ECO:0007669"/>
    <property type="project" value="UniProtKB-UniPathway"/>
</dbReference>
<dbReference type="GO" id="GO:0009099">
    <property type="term" value="P:L-valine biosynthetic process"/>
    <property type="evidence" value="ECO:0007669"/>
    <property type="project" value="UniProtKB-UniPathway"/>
</dbReference>
<organism evidence="12 13">
    <name type="scientific">Gymnopilus dilepis</name>
    <dbReference type="NCBI Taxonomy" id="231916"/>
    <lineage>
        <taxon>Eukaryota</taxon>
        <taxon>Fungi</taxon>
        <taxon>Dikarya</taxon>
        <taxon>Basidiomycota</taxon>
        <taxon>Agaricomycotina</taxon>
        <taxon>Agaricomycetes</taxon>
        <taxon>Agaricomycetidae</taxon>
        <taxon>Agaricales</taxon>
        <taxon>Agaricineae</taxon>
        <taxon>Hymenogastraceae</taxon>
        <taxon>Gymnopilus</taxon>
    </lineage>
</organism>
<comment type="similarity">
    <text evidence="4">Belongs to the acetolactate synthase small subunit family.</text>
</comment>
<dbReference type="Proteomes" id="UP000284706">
    <property type="component" value="Unassembled WGS sequence"/>
</dbReference>
<evidence type="ECO:0000256" key="9">
    <source>
        <dbReference type="ARBA" id="ARBA00023304"/>
    </source>
</evidence>
<evidence type="ECO:0000256" key="2">
    <source>
        <dbReference type="ARBA" id="ARBA00004974"/>
    </source>
</evidence>
<keyword evidence="7" id="KW-0333">Golgi apparatus</keyword>
<dbReference type="InterPro" id="IPR027271">
    <property type="entry name" value="Acetolactate_synth/TF_NikR_C"/>
</dbReference>
<evidence type="ECO:0000256" key="1">
    <source>
        <dbReference type="ARBA" id="ARBA00004395"/>
    </source>
</evidence>